<dbReference type="GO" id="GO:0005524">
    <property type="term" value="F:ATP binding"/>
    <property type="evidence" value="ECO:0007669"/>
    <property type="project" value="UniProtKB-KW"/>
</dbReference>
<organism evidence="2 3">
    <name type="scientific">Halobacillus kuroshimensis</name>
    <dbReference type="NCBI Taxonomy" id="302481"/>
    <lineage>
        <taxon>Bacteria</taxon>
        <taxon>Bacillati</taxon>
        <taxon>Bacillota</taxon>
        <taxon>Bacilli</taxon>
        <taxon>Bacillales</taxon>
        <taxon>Bacillaceae</taxon>
        <taxon>Halobacillus</taxon>
    </lineage>
</organism>
<protein>
    <submittedName>
        <fullName evidence="2">ATP-binding protein</fullName>
    </submittedName>
</protein>
<feature type="domain" description="IstB-like ATP-binding" evidence="1">
    <location>
        <begin position="8"/>
        <end position="92"/>
    </location>
</feature>
<dbReference type="SUPFAM" id="SSF52540">
    <property type="entry name" value="P-loop containing nucleoside triphosphate hydrolases"/>
    <property type="match status" value="1"/>
</dbReference>
<dbReference type="Pfam" id="PF01695">
    <property type="entry name" value="IstB_IS21"/>
    <property type="match status" value="1"/>
</dbReference>
<evidence type="ECO:0000313" key="3">
    <source>
        <dbReference type="Proteomes" id="UP000663970"/>
    </source>
</evidence>
<keyword evidence="3" id="KW-1185">Reference proteome</keyword>
<evidence type="ECO:0000313" key="2">
    <source>
        <dbReference type="EMBL" id="MBN8236425.1"/>
    </source>
</evidence>
<dbReference type="RefSeq" id="WP_206935062.1">
    <property type="nucleotide sequence ID" value="NZ_JAEKJY010000004.1"/>
</dbReference>
<dbReference type="Gene3D" id="3.40.50.300">
    <property type="entry name" value="P-loop containing nucleotide triphosphate hydrolases"/>
    <property type="match status" value="1"/>
</dbReference>
<proteinExistence type="predicted"/>
<sequence>MHSPRSIGVGKTHLAVSIALEAISKGLKTYFMTTQELVTSLETVDAQGELDKKMRGITKPSLLIIDELGYLNLSDNGGRYLFPVISGDMERRNKRII</sequence>
<accession>A0ABS3DYL8</accession>
<evidence type="ECO:0000259" key="1">
    <source>
        <dbReference type="Pfam" id="PF01695"/>
    </source>
</evidence>
<dbReference type="PANTHER" id="PTHR30050">
    <property type="entry name" value="CHROMOSOMAL REPLICATION INITIATOR PROTEIN DNAA"/>
    <property type="match status" value="1"/>
</dbReference>
<comment type="caution">
    <text evidence="2">The sequence shown here is derived from an EMBL/GenBank/DDBJ whole genome shotgun (WGS) entry which is preliminary data.</text>
</comment>
<dbReference type="Proteomes" id="UP000663970">
    <property type="component" value="Unassembled WGS sequence"/>
</dbReference>
<dbReference type="InterPro" id="IPR027417">
    <property type="entry name" value="P-loop_NTPase"/>
</dbReference>
<name>A0ABS3DYL8_9BACI</name>
<dbReference type="PANTHER" id="PTHR30050:SF4">
    <property type="entry name" value="ATP-BINDING PROTEIN RV3427C IN INSERTION SEQUENCE-RELATED"/>
    <property type="match status" value="1"/>
</dbReference>
<keyword evidence="2" id="KW-0547">Nucleotide-binding</keyword>
<dbReference type="EMBL" id="JAEKJY010000004">
    <property type="protein sequence ID" value="MBN8236425.1"/>
    <property type="molecule type" value="Genomic_DNA"/>
</dbReference>
<keyword evidence="2" id="KW-0067">ATP-binding</keyword>
<gene>
    <name evidence="2" type="ORF">JF544_14245</name>
</gene>
<dbReference type="InterPro" id="IPR002611">
    <property type="entry name" value="IstB_ATP-bd"/>
</dbReference>
<reference evidence="2 3" key="1">
    <citation type="submission" date="2020-12" db="EMBL/GenBank/DDBJ databases">
        <title>Oil enriched cultivation method for isolating marine PHA-producing bacteria.</title>
        <authorList>
            <person name="Zheng W."/>
            <person name="Yu S."/>
            <person name="Huang Y."/>
        </authorList>
    </citation>
    <scope>NUCLEOTIDE SEQUENCE [LARGE SCALE GENOMIC DNA]</scope>
    <source>
        <strain evidence="2 3">SY-2-6</strain>
    </source>
</reference>